<dbReference type="InterPro" id="IPR023772">
    <property type="entry name" value="DNA-bd_HTH_TetR-type_CS"/>
</dbReference>
<dbReference type="Pfam" id="PF00440">
    <property type="entry name" value="TetR_N"/>
    <property type="match status" value="1"/>
</dbReference>
<comment type="caution">
    <text evidence="7">The sequence shown here is derived from an EMBL/GenBank/DDBJ whole genome shotgun (WGS) entry which is preliminary data.</text>
</comment>
<proteinExistence type="predicted"/>
<evidence type="ECO:0000256" key="3">
    <source>
        <dbReference type="ARBA" id="ARBA00023125"/>
    </source>
</evidence>
<keyword evidence="4" id="KW-0804">Transcription</keyword>
<dbReference type="InterPro" id="IPR050109">
    <property type="entry name" value="HTH-type_TetR-like_transc_reg"/>
</dbReference>
<dbReference type="PANTHER" id="PTHR30055">
    <property type="entry name" value="HTH-TYPE TRANSCRIPTIONAL REGULATOR RUTR"/>
    <property type="match status" value="1"/>
</dbReference>
<organism evidence="7 8">
    <name type="scientific">Cypionkella sinensis</name>
    <dbReference type="NCBI Taxonomy" id="1756043"/>
    <lineage>
        <taxon>Bacteria</taxon>
        <taxon>Pseudomonadati</taxon>
        <taxon>Pseudomonadota</taxon>
        <taxon>Alphaproteobacteria</taxon>
        <taxon>Rhodobacterales</taxon>
        <taxon>Paracoccaceae</taxon>
        <taxon>Cypionkella</taxon>
    </lineage>
</organism>
<dbReference type="InterPro" id="IPR039538">
    <property type="entry name" value="BetI_C"/>
</dbReference>
<dbReference type="Gene3D" id="1.10.357.10">
    <property type="entry name" value="Tetracycline Repressor, domain 2"/>
    <property type="match status" value="1"/>
</dbReference>
<sequence>MTSTAPKYSRMTSEQRSASLVQAGLACLARGGILEFTIDNICNEAGVSRGLITHHFKSKDGLLVAVYRTMYERMHTALETLNPKKPRLLAIIDTMLAPEFFSREELNIWLALWSEIVNNPALKREHRRQYTRYRRDLESALAEVATARGLKVDVKSLAQMLIALVDGLGLERCIEPKLLSPKAARQICVSTLELALGPL</sequence>
<evidence type="ECO:0000313" key="7">
    <source>
        <dbReference type="EMBL" id="MFC3182177.1"/>
    </source>
</evidence>
<dbReference type="InterPro" id="IPR001647">
    <property type="entry name" value="HTH_TetR"/>
</dbReference>
<dbReference type="PROSITE" id="PS51257">
    <property type="entry name" value="PROKAR_LIPOPROTEIN"/>
    <property type="match status" value="1"/>
</dbReference>
<dbReference type="Pfam" id="PF13977">
    <property type="entry name" value="TetR_C_6"/>
    <property type="match status" value="1"/>
</dbReference>
<dbReference type="InterPro" id="IPR036271">
    <property type="entry name" value="Tet_transcr_reg_TetR-rel_C_sf"/>
</dbReference>
<protein>
    <submittedName>
        <fullName evidence="7">TetR/AcrR family transcriptional regulator</fullName>
    </submittedName>
</protein>
<keyword evidence="3 5" id="KW-0238">DNA-binding</keyword>
<dbReference type="PRINTS" id="PR00455">
    <property type="entry name" value="HTHTETR"/>
</dbReference>
<keyword evidence="8" id="KW-1185">Reference proteome</keyword>
<dbReference type="RefSeq" id="WP_380073758.1">
    <property type="nucleotide sequence ID" value="NZ_JBHRTO010000001.1"/>
</dbReference>
<keyword evidence="2" id="KW-0805">Transcription regulation</keyword>
<evidence type="ECO:0000313" key="8">
    <source>
        <dbReference type="Proteomes" id="UP001595547"/>
    </source>
</evidence>
<dbReference type="SUPFAM" id="SSF48498">
    <property type="entry name" value="Tetracyclin repressor-like, C-terminal domain"/>
    <property type="match status" value="1"/>
</dbReference>
<dbReference type="PROSITE" id="PS50977">
    <property type="entry name" value="HTH_TETR_2"/>
    <property type="match status" value="1"/>
</dbReference>
<feature type="DNA-binding region" description="H-T-H motif" evidence="5">
    <location>
        <begin position="37"/>
        <end position="56"/>
    </location>
</feature>
<dbReference type="SUPFAM" id="SSF46689">
    <property type="entry name" value="Homeodomain-like"/>
    <property type="match status" value="1"/>
</dbReference>
<feature type="domain" description="HTH tetR-type" evidence="6">
    <location>
        <begin position="14"/>
        <end position="74"/>
    </location>
</feature>
<name>A0ABV7J033_9RHOB</name>
<dbReference type="PANTHER" id="PTHR30055:SF228">
    <property type="entry name" value="TRANSCRIPTIONAL REGULATOR-RELATED"/>
    <property type="match status" value="1"/>
</dbReference>
<accession>A0ABV7J033</accession>
<evidence type="ECO:0000256" key="4">
    <source>
        <dbReference type="ARBA" id="ARBA00023163"/>
    </source>
</evidence>
<keyword evidence="1" id="KW-0678">Repressor</keyword>
<dbReference type="Proteomes" id="UP001595547">
    <property type="component" value="Unassembled WGS sequence"/>
</dbReference>
<evidence type="ECO:0000259" key="6">
    <source>
        <dbReference type="PROSITE" id="PS50977"/>
    </source>
</evidence>
<dbReference type="EMBL" id="JBHRTO010000001">
    <property type="protein sequence ID" value="MFC3182177.1"/>
    <property type="molecule type" value="Genomic_DNA"/>
</dbReference>
<evidence type="ECO:0000256" key="2">
    <source>
        <dbReference type="ARBA" id="ARBA00023015"/>
    </source>
</evidence>
<evidence type="ECO:0000256" key="1">
    <source>
        <dbReference type="ARBA" id="ARBA00022491"/>
    </source>
</evidence>
<dbReference type="InterPro" id="IPR009057">
    <property type="entry name" value="Homeodomain-like_sf"/>
</dbReference>
<gene>
    <name evidence="7" type="ORF">ACFOGH_14335</name>
</gene>
<reference evidence="8" key="1">
    <citation type="journal article" date="2019" name="Int. J. Syst. Evol. Microbiol.">
        <title>The Global Catalogue of Microorganisms (GCM) 10K type strain sequencing project: providing services to taxonomists for standard genome sequencing and annotation.</title>
        <authorList>
            <consortium name="The Broad Institute Genomics Platform"/>
            <consortium name="The Broad Institute Genome Sequencing Center for Infectious Disease"/>
            <person name="Wu L."/>
            <person name="Ma J."/>
        </authorList>
    </citation>
    <scope>NUCLEOTIDE SEQUENCE [LARGE SCALE GENOMIC DNA]</scope>
    <source>
        <strain evidence="8">KCTC 52039</strain>
    </source>
</reference>
<dbReference type="PROSITE" id="PS01081">
    <property type="entry name" value="HTH_TETR_1"/>
    <property type="match status" value="1"/>
</dbReference>
<evidence type="ECO:0000256" key="5">
    <source>
        <dbReference type="PROSITE-ProRule" id="PRU00335"/>
    </source>
</evidence>